<evidence type="ECO:0000313" key="3">
    <source>
        <dbReference type="Proteomes" id="UP000305067"/>
    </source>
</evidence>
<reference evidence="2 3" key="1">
    <citation type="journal article" date="2019" name="Nat. Ecol. Evol.">
        <title>Megaphylogeny resolves global patterns of mushroom evolution.</title>
        <authorList>
            <person name="Varga T."/>
            <person name="Krizsan K."/>
            <person name="Foldi C."/>
            <person name="Dima B."/>
            <person name="Sanchez-Garcia M."/>
            <person name="Sanchez-Ramirez S."/>
            <person name="Szollosi G.J."/>
            <person name="Szarkandi J.G."/>
            <person name="Papp V."/>
            <person name="Albert L."/>
            <person name="Andreopoulos W."/>
            <person name="Angelini C."/>
            <person name="Antonin V."/>
            <person name="Barry K.W."/>
            <person name="Bougher N.L."/>
            <person name="Buchanan P."/>
            <person name="Buyck B."/>
            <person name="Bense V."/>
            <person name="Catcheside P."/>
            <person name="Chovatia M."/>
            <person name="Cooper J."/>
            <person name="Damon W."/>
            <person name="Desjardin D."/>
            <person name="Finy P."/>
            <person name="Geml J."/>
            <person name="Haridas S."/>
            <person name="Hughes K."/>
            <person name="Justo A."/>
            <person name="Karasinski D."/>
            <person name="Kautmanova I."/>
            <person name="Kiss B."/>
            <person name="Kocsube S."/>
            <person name="Kotiranta H."/>
            <person name="LaButti K.M."/>
            <person name="Lechner B.E."/>
            <person name="Liimatainen K."/>
            <person name="Lipzen A."/>
            <person name="Lukacs Z."/>
            <person name="Mihaltcheva S."/>
            <person name="Morgado L.N."/>
            <person name="Niskanen T."/>
            <person name="Noordeloos M.E."/>
            <person name="Ohm R.A."/>
            <person name="Ortiz-Santana B."/>
            <person name="Ovrebo C."/>
            <person name="Racz N."/>
            <person name="Riley R."/>
            <person name="Savchenko A."/>
            <person name="Shiryaev A."/>
            <person name="Soop K."/>
            <person name="Spirin V."/>
            <person name="Szebenyi C."/>
            <person name="Tomsovsky M."/>
            <person name="Tulloss R.E."/>
            <person name="Uehling J."/>
            <person name="Grigoriev I.V."/>
            <person name="Vagvolgyi C."/>
            <person name="Papp T."/>
            <person name="Martin F.M."/>
            <person name="Miettinen O."/>
            <person name="Hibbett D.S."/>
            <person name="Nagy L.G."/>
        </authorList>
    </citation>
    <scope>NUCLEOTIDE SEQUENCE [LARGE SCALE GENOMIC DNA]</scope>
    <source>
        <strain evidence="2 3">CBS 309.79</strain>
    </source>
</reference>
<evidence type="ECO:0000313" key="2">
    <source>
        <dbReference type="EMBL" id="TFL03072.1"/>
    </source>
</evidence>
<dbReference type="EMBL" id="ML178821">
    <property type="protein sequence ID" value="TFL03072.1"/>
    <property type="molecule type" value="Genomic_DNA"/>
</dbReference>
<proteinExistence type="predicted"/>
<dbReference type="Proteomes" id="UP000305067">
    <property type="component" value="Unassembled WGS sequence"/>
</dbReference>
<name>A0A5C3QMP2_9AGAR</name>
<protein>
    <submittedName>
        <fullName evidence="2">Uncharacterized protein</fullName>
    </submittedName>
</protein>
<feature type="compositionally biased region" description="Basic and acidic residues" evidence="1">
    <location>
        <begin position="33"/>
        <end position="43"/>
    </location>
</feature>
<organism evidence="2 3">
    <name type="scientific">Pterulicium gracile</name>
    <dbReference type="NCBI Taxonomy" id="1884261"/>
    <lineage>
        <taxon>Eukaryota</taxon>
        <taxon>Fungi</taxon>
        <taxon>Dikarya</taxon>
        <taxon>Basidiomycota</taxon>
        <taxon>Agaricomycotina</taxon>
        <taxon>Agaricomycetes</taxon>
        <taxon>Agaricomycetidae</taxon>
        <taxon>Agaricales</taxon>
        <taxon>Pleurotineae</taxon>
        <taxon>Pterulaceae</taxon>
        <taxon>Pterulicium</taxon>
    </lineage>
</organism>
<accession>A0A5C3QMP2</accession>
<sequence>MTYSASASEAQRKRYSAELAAYTLRQFNAARASTDDAQREEGSRTSSPSSSPSRGVLSKIEKVWKGQWGKHDNA</sequence>
<gene>
    <name evidence="2" type="ORF">BDV98DRAFT_591866</name>
</gene>
<evidence type="ECO:0000256" key="1">
    <source>
        <dbReference type="SAM" id="MobiDB-lite"/>
    </source>
</evidence>
<feature type="compositionally biased region" description="Basic and acidic residues" evidence="1">
    <location>
        <begin position="59"/>
        <end position="74"/>
    </location>
</feature>
<dbReference type="OrthoDB" id="3262732at2759"/>
<dbReference type="AlphaFoldDB" id="A0A5C3QMP2"/>
<feature type="region of interest" description="Disordered" evidence="1">
    <location>
        <begin position="31"/>
        <end position="74"/>
    </location>
</feature>
<keyword evidence="3" id="KW-1185">Reference proteome</keyword>
<feature type="compositionally biased region" description="Low complexity" evidence="1">
    <location>
        <begin position="44"/>
        <end position="54"/>
    </location>
</feature>